<feature type="region of interest" description="Disordered" evidence="1">
    <location>
        <begin position="1"/>
        <end position="22"/>
    </location>
</feature>
<sequence length="105" mass="11587">MPLLSAFTPLSSSASSNSEEDARPGRYLLITSSSHSWSYQQWALCVRVVGTLRGLEILILAKALEADRRDASPKMSEQTSHSLNMLLALLDIYFSIPSMILQQSS</sequence>
<keyword evidence="3" id="KW-1185">Reference proteome</keyword>
<comment type="caution">
    <text evidence="2">The sequence shown here is derived from an EMBL/GenBank/DDBJ whole genome shotgun (WGS) entry which is preliminary data.</text>
</comment>
<evidence type="ECO:0000256" key="1">
    <source>
        <dbReference type="SAM" id="MobiDB-lite"/>
    </source>
</evidence>
<name>A0A3S5APD6_9PLAT</name>
<accession>A0A3S5APD6</accession>
<organism evidence="2 3">
    <name type="scientific">Protopolystoma xenopodis</name>
    <dbReference type="NCBI Taxonomy" id="117903"/>
    <lineage>
        <taxon>Eukaryota</taxon>
        <taxon>Metazoa</taxon>
        <taxon>Spiralia</taxon>
        <taxon>Lophotrochozoa</taxon>
        <taxon>Platyhelminthes</taxon>
        <taxon>Monogenea</taxon>
        <taxon>Polyopisthocotylea</taxon>
        <taxon>Polystomatidea</taxon>
        <taxon>Polystomatidae</taxon>
        <taxon>Protopolystoma</taxon>
    </lineage>
</organism>
<reference evidence="2" key="1">
    <citation type="submission" date="2018-11" db="EMBL/GenBank/DDBJ databases">
        <authorList>
            <consortium name="Pathogen Informatics"/>
        </authorList>
    </citation>
    <scope>NUCLEOTIDE SEQUENCE</scope>
</reference>
<evidence type="ECO:0000313" key="3">
    <source>
        <dbReference type="Proteomes" id="UP000784294"/>
    </source>
</evidence>
<gene>
    <name evidence="2" type="ORF">PXEA_LOCUS22114</name>
</gene>
<feature type="compositionally biased region" description="Low complexity" evidence="1">
    <location>
        <begin position="1"/>
        <end position="17"/>
    </location>
</feature>
<dbReference type="EMBL" id="CAAALY010096769">
    <property type="protein sequence ID" value="VEL28674.1"/>
    <property type="molecule type" value="Genomic_DNA"/>
</dbReference>
<dbReference type="Proteomes" id="UP000784294">
    <property type="component" value="Unassembled WGS sequence"/>
</dbReference>
<dbReference type="AlphaFoldDB" id="A0A3S5APD6"/>
<proteinExistence type="predicted"/>
<evidence type="ECO:0000313" key="2">
    <source>
        <dbReference type="EMBL" id="VEL28674.1"/>
    </source>
</evidence>
<protein>
    <submittedName>
        <fullName evidence="2">Uncharacterized protein</fullName>
    </submittedName>
</protein>